<dbReference type="EMBL" id="VTZN01000001">
    <property type="protein sequence ID" value="KAA1252120.1"/>
    <property type="molecule type" value="Genomic_DNA"/>
</dbReference>
<dbReference type="SUPFAM" id="SSF140459">
    <property type="entry name" value="PE/PPE dimer-like"/>
    <property type="match status" value="1"/>
</dbReference>
<evidence type="ECO:0000313" key="4">
    <source>
        <dbReference type="EMBL" id="KAA1252120.1"/>
    </source>
</evidence>
<name>A0A5B1BXH2_MYCSI</name>
<sequence>MTQTQNMQVVSDELLARAAELEAVIKEPSELPWPPCLLPMIINAAAEIAFSANAMRTYLDAGNRARKQLAQALRQAAQLYEATDEQAAQSLNGAGDSGSAATPHHLLGDYAPGTGPSAGVGPHLGPGPVVGPGKIPPPPPYYPVRQAAADIASADQGAACNAFAQAWSAYQQPLLDSAEAFRPFVNWEGTAATAVAANFEQFRQWVYQMANLCQQLAAQAQGVTSAHSWAVSQHPTVAQIAKLDNSWNETEEYKTKVVPTLPTGPFVNQRSEAEREVHMMEQSILKTYTQYQSQSESVLAEYAKKANLPLPALDPPAPPQVYS</sequence>
<dbReference type="InterPro" id="IPR054056">
    <property type="entry name" value="EspB_PPE"/>
</dbReference>
<keyword evidence="5" id="KW-1185">Reference proteome</keyword>
<accession>A0A5B1BXH2</accession>
<reference evidence="4 5" key="1">
    <citation type="submission" date="2019-09" db="EMBL/GenBank/DDBJ databases">
        <title>Report of infection by Mycobacterium simiae a patient suffering from pulmonary tuberculosis.</title>
        <authorList>
            <person name="Mohanty P.S."/>
            <person name="Bansal A.K."/>
            <person name="Singh H."/>
            <person name="Sharma S."/>
            <person name="Patil S.A."/>
            <person name="Upadhaya P."/>
            <person name="Singh P.K."/>
            <person name="Kumar D."/>
            <person name="Kumar S."/>
            <person name="Singh R.K."/>
            <person name="Chaudhary B."/>
        </authorList>
    </citation>
    <scope>NUCLEOTIDE SEQUENCE [LARGE SCALE GENOMIC DNA]</scope>
    <source>
        <strain evidence="4 5">JAL-560-SIM</strain>
    </source>
</reference>
<protein>
    <submittedName>
        <fullName evidence="4">PPE domain-containing protein</fullName>
    </submittedName>
</protein>
<proteinExistence type="predicted"/>
<dbReference type="Gene3D" id="1.20.1260.20">
    <property type="entry name" value="PPE superfamily"/>
    <property type="match status" value="1"/>
</dbReference>
<evidence type="ECO:0000256" key="1">
    <source>
        <dbReference type="SAM" id="MobiDB-lite"/>
    </source>
</evidence>
<dbReference type="Pfam" id="PF18625">
    <property type="entry name" value="EspB_PE"/>
    <property type="match status" value="1"/>
</dbReference>
<evidence type="ECO:0000313" key="5">
    <source>
        <dbReference type="Proteomes" id="UP000324701"/>
    </source>
</evidence>
<dbReference type="Proteomes" id="UP000324701">
    <property type="component" value="Unassembled WGS sequence"/>
</dbReference>
<evidence type="ECO:0000259" key="3">
    <source>
        <dbReference type="Pfam" id="PF21856"/>
    </source>
</evidence>
<dbReference type="InterPro" id="IPR038332">
    <property type="entry name" value="PPE_sf"/>
</dbReference>
<feature type="region of interest" description="Disordered" evidence="1">
    <location>
        <begin position="88"/>
        <end position="137"/>
    </location>
</feature>
<feature type="domain" description="ESX-1 secretion-associated protein EspB PE" evidence="2">
    <location>
        <begin position="12"/>
        <end position="87"/>
    </location>
</feature>
<dbReference type="AlphaFoldDB" id="A0A5B1BXH2"/>
<feature type="compositionally biased region" description="Gly residues" evidence="1">
    <location>
        <begin position="116"/>
        <end position="130"/>
    </location>
</feature>
<gene>
    <name evidence="4" type="ORF">F0Q45_00005</name>
</gene>
<comment type="caution">
    <text evidence="4">The sequence shown here is derived from an EMBL/GenBank/DDBJ whole genome shotgun (WGS) entry which is preliminary data.</text>
</comment>
<feature type="domain" description="ESX-1 secretion-associated protein EspB PPE" evidence="3">
    <location>
        <begin position="141"/>
        <end position="320"/>
    </location>
</feature>
<feature type="non-terminal residue" evidence="4">
    <location>
        <position position="323"/>
    </location>
</feature>
<dbReference type="OrthoDB" id="4753912at2"/>
<dbReference type="Pfam" id="PF21856">
    <property type="entry name" value="EspB_PPE"/>
    <property type="match status" value="1"/>
</dbReference>
<organism evidence="4 5">
    <name type="scientific">Mycobacterium simiae</name>
    <name type="common">Mycobacterium habana</name>
    <dbReference type="NCBI Taxonomy" id="1784"/>
    <lineage>
        <taxon>Bacteria</taxon>
        <taxon>Bacillati</taxon>
        <taxon>Actinomycetota</taxon>
        <taxon>Actinomycetes</taxon>
        <taxon>Mycobacteriales</taxon>
        <taxon>Mycobacteriaceae</taxon>
        <taxon>Mycobacterium</taxon>
        <taxon>Mycobacterium simiae complex</taxon>
    </lineage>
</organism>
<evidence type="ECO:0000259" key="2">
    <source>
        <dbReference type="Pfam" id="PF18625"/>
    </source>
</evidence>
<dbReference type="InterPro" id="IPR041275">
    <property type="entry name" value="EspB_PE"/>
</dbReference>